<dbReference type="Pfam" id="PF13424">
    <property type="entry name" value="TPR_12"/>
    <property type="match status" value="2"/>
</dbReference>
<dbReference type="Pfam" id="PF13191">
    <property type="entry name" value="AAA_16"/>
    <property type="match status" value="1"/>
</dbReference>
<protein>
    <submittedName>
        <fullName evidence="3">Tetratricopeptide repeat protein</fullName>
    </submittedName>
</protein>
<reference evidence="3" key="1">
    <citation type="submission" date="2020-01" db="EMBL/GenBank/DDBJ databases">
        <title>Insect and environment-associated Actinomycetes.</title>
        <authorList>
            <person name="Currrie C."/>
            <person name="Chevrette M."/>
            <person name="Carlson C."/>
            <person name="Stubbendieck R."/>
            <person name="Wendt-Pienkowski E."/>
        </authorList>
    </citation>
    <scope>NUCLEOTIDE SEQUENCE</scope>
    <source>
        <strain evidence="3">SID12501</strain>
    </source>
</reference>
<evidence type="ECO:0000259" key="1">
    <source>
        <dbReference type="Pfam" id="PF12770"/>
    </source>
</evidence>
<dbReference type="InterPro" id="IPR011990">
    <property type="entry name" value="TPR-like_helical_dom_sf"/>
</dbReference>
<dbReference type="InterPro" id="IPR027417">
    <property type="entry name" value="P-loop_NTPase"/>
</dbReference>
<dbReference type="PANTHER" id="PTHR10098">
    <property type="entry name" value="RAPSYN-RELATED"/>
    <property type="match status" value="1"/>
</dbReference>
<dbReference type="Gene3D" id="3.40.50.300">
    <property type="entry name" value="P-loop containing nucleotide triphosphate hydrolases"/>
    <property type="match status" value="1"/>
</dbReference>
<gene>
    <name evidence="3" type="ORF">G3I71_03190</name>
</gene>
<dbReference type="Pfam" id="PF12770">
    <property type="entry name" value="CHAT"/>
    <property type="match status" value="1"/>
</dbReference>
<organism evidence="3">
    <name type="scientific">Streptomyces sp. SID12501</name>
    <dbReference type="NCBI Taxonomy" id="2706042"/>
    <lineage>
        <taxon>Bacteria</taxon>
        <taxon>Bacillati</taxon>
        <taxon>Actinomycetota</taxon>
        <taxon>Actinomycetes</taxon>
        <taxon>Kitasatosporales</taxon>
        <taxon>Streptomycetaceae</taxon>
        <taxon>Streptomyces</taxon>
    </lineage>
</organism>
<feature type="domain" description="Orc1-like AAA ATPase" evidence="2">
    <location>
        <begin position="405"/>
        <end position="532"/>
    </location>
</feature>
<dbReference type="EMBL" id="JAAGLU010000002">
    <property type="protein sequence ID" value="NEC84886.1"/>
    <property type="molecule type" value="Genomic_DNA"/>
</dbReference>
<dbReference type="SUPFAM" id="SSF48452">
    <property type="entry name" value="TPR-like"/>
    <property type="match status" value="4"/>
</dbReference>
<dbReference type="InterPro" id="IPR024983">
    <property type="entry name" value="CHAT_dom"/>
</dbReference>
<name>A0A6B3BM83_9ACTN</name>
<dbReference type="SUPFAM" id="SSF52540">
    <property type="entry name" value="P-loop containing nucleoside triphosphate hydrolases"/>
    <property type="match status" value="1"/>
</dbReference>
<dbReference type="InterPro" id="IPR041664">
    <property type="entry name" value="AAA_16"/>
</dbReference>
<feature type="domain" description="CHAT" evidence="1">
    <location>
        <begin position="96"/>
        <end position="347"/>
    </location>
</feature>
<evidence type="ECO:0000313" key="3">
    <source>
        <dbReference type="EMBL" id="NEC84886.1"/>
    </source>
</evidence>
<accession>A0A6B3BM83</accession>
<proteinExistence type="predicted"/>
<sequence length="1436" mass="156037">MVTGLVVDANGFELVVDGRRVGPRRMLQTSDVDLLNAVADQYVDAVRNGSKEQALLAVGRELYRWLDGDLGQLTRLLDEASAPLVFEVRAPARPSAVAWALLRAPYELLAAPEGGFLAEAPKLFAVARRLGHPSPAQALDGHRLGVAFMASAPRGQHDLDFEAEEMAILNAVGETGLDLVVEDSGNPEHLGLRLSELGGMPVVHLSCHGLHNWRSGPDGPATPVLLMEDDLGDGCPTSADALVGLLTPRPRLAFVSACLTATGADVAGHVPAGAGHRGDPTAEPGMWVAHSMATGLVAAGIPAVIGWDGSVSDQAATRFAEHLYRQLSRRVEVAEAVAGARRHLLACSDERLRADWHLARLWLGPTGGGPLVAGTRKRQMVPPHHVTKTFLDRKHQLPVAAAEMFVGRRPEMQHTLRALRGGQKAGVLLHGQGRLGKSSLAARIADRHPNRAVAVVFGDYTPMAILDAIADAVDANPDARSLIDERRVEVREHPDRFKWLLIDLLAGPCAQELDDVRKPLLLIIDDLEQILTANPDGPHQVDPGHATVLADVLSAFDPTITDSRILVTSRYTFTLGGLEARLEPVQLQPLSSSAQRKLQRRQQDLAPAGYRTQRADLAQRALDVSCGNPGLQDLIGLRLVYSSQVDQTRAEAAVAGMEAYLHRGDLPADNSDIGEFLEKLALDTLLDQAGPAHRDLLRACTLFTVPVPQPVIDILAAAVGGSASRLCGLGLLDTFPDQHRPDFPALAVNALAAGRLAPLTPDERTALATVAAEPLYAQWGGATPRPARGSDLDLQLTQLALAADNPAITACCAATAVSALRQGPASTAAELGHHAITLLDRHNHEVSVTLLRAVADAAVTSGDGDHADTLLHRAVKQTRTSDRRTNPAGHAALLYDHANRLITRGEVDQAENLLHQARQLFTDAGNTHSVAVTWGKIADILQQRGEVDEALRIRREVELPAYERIGDTSSVAVTWGKIADILQQRGEVDEALRIRREVTLPVYERIGDTSSTAITWGKIADILQQRGEVDEALRIRREVELPAYERIGDTRSTAITWSQIADILQQRGEVDEALRIHREVTLPVYERIGDTRSTAITWGKIADILQQRGEVDEALRIHREVELPAYERIGDTSSTAITWGKIADILQQRGEVDEALRIHREVELPAYERIGDTRSTAITWSQIADILQQRGEVDEALRIHREVTLPVYERIGDTRSTAITWGKIADILQQRGEVDEALRIHREVELPAYERIGDTSSTAITWGKIADILQQRGEVDEALRIHREVELPAYERIGDTREAAVAWGKIADILQQRGEVDEAVELQLKRLEVNEQLGDMDGIAAANWDLARIDLSRQDFDAAVPRLVTSFQLLLKLQRPDGIAVVGATLGQLLLVAGKQGQARQVFQTSRASAAKIGLSDVVDQLDELLNATDDGNEES</sequence>
<dbReference type="PANTHER" id="PTHR10098:SF106">
    <property type="entry name" value="TETRATRICOPEPTIDE REPEAT PROTEIN 28-LIKE PROTEIN"/>
    <property type="match status" value="1"/>
</dbReference>
<evidence type="ECO:0000259" key="2">
    <source>
        <dbReference type="Pfam" id="PF13191"/>
    </source>
</evidence>
<comment type="caution">
    <text evidence="3">The sequence shown here is derived from an EMBL/GenBank/DDBJ whole genome shotgun (WGS) entry which is preliminary data.</text>
</comment>
<dbReference type="Gene3D" id="1.25.40.10">
    <property type="entry name" value="Tetratricopeptide repeat domain"/>
    <property type="match status" value="3"/>
</dbReference>